<keyword evidence="2" id="KW-1185">Reference proteome</keyword>
<comment type="caution">
    <text evidence="1">The sequence shown here is derived from an EMBL/GenBank/DDBJ whole genome shotgun (WGS) entry which is preliminary data.</text>
</comment>
<dbReference type="RefSeq" id="WP_387899322.1">
    <property type="nucleotide sequence ID" value="NZ_JBIAPK010000016.1"/>
</dbReference>
<reference evidence="1 2" key="1">
    <citation type="submission" date="2024-10" db="EMBL/GenBank/DDBJ databases">
        <title>The Natural Products Discovery Center: Release of the First 8490 Sequenced Strains for Exploring Actinobacteria Biosynthetic Diversity.</title>
        <authorList>
            <person name="Kalkreuter E."/>
            <person name="Kautsar S.A."/>
            <person name="Yang D."/>
            <person name="Bader C.D."/>
            <person name="Teijaro C.N."/>
            <person name="Fluegel L."/>
            <person name="Davis C.M."/>
            <person name="Simpson J.R."/>
            <person name="Lauterbach L."/>
            <person name="Steele A.D."/>
            <person name="Gui C."/>
            <person name="Meng S."/>
            <person name="Li G."/>
            <person name="Viehrig K."/>
            <person name="Ye F."/>
            <person name="Su P."/>
            <person name="Kiefer A.F."/>
            <person name="Nichols A."/>
            <person name="Cepeda A.J."/>
            <person name="Yan W."/>
            <person name="Fan B."/>
            <person name="Jiang Y."/>
            <person name="Adhikari A."/>
            <person name="Zheng C.-J."/>
            <person name="Schuster L."/>
            <person name="Cowan T.M."/>
            <person name="Smanski M.J."/>
            <person name="Chevrette M.G."/>
            <person name="De Carvalho L.P.S."/>
            <person name="Shen B."/>
        </authorList>
    </citation>
    <scope>NUCLEOTIDE SEQUENCE [LARGE SCALE GENOMIC DNA]</scope>
    <source>
        <strain evidence="1 2">NPDC003029</strain>
    </source>
</reference>
<evidence type="ECO:0008006" key="3">
    <source>
        <dbReference type="Google" id="ProtNLM"/>
    </source>
</evidence>
<sequence>MADPETELFEAIRRDHRGGDRLPSSLAARHGVPRQTVMEAISLSASWIR</sequence>
<evidence type="ECO:0000313" key="1">
    <source>
        <dbReference type="EMBL" id="MFF3343557.1"/>
    </source>
</evidence>
<accession>A0ABW6RQX8</accession>
<dbReference type="EMBL" id="JBIAPK010000016">
    <property type="protein sequence ID" value="MFF3343557.1"/>
    <property type="molecule type" value="Genomic_DNA"/>
</dbReference>
<organism evidence="1 2">
    <name type="scientific">Streptomyces flavidovirens</name>
    <dbReference type="NCBI Taxonomy" id="67298"/>
    <lineage>
        <taxon>Bacteria</taxon>
        <taxon>Bacillati</taxon>
        <taxon>Actinomycetota</taxon>
        <taxon>Actinomycetes</taxon>
        <taxon>Kitasatosporales</taxon>
        <taxon>Streptomycetaceae</taxon>
        <taxon>Streptomyces</taxon>
    </lineage>
</organism>
<gene>
    <name evidence="1" type="ORF">ACFYWW_33490</name>
</gene>
<evidence type="ECO:0000313" key="2">
    <source>
        <dbReference type="Proteomes" id="UP001601976"/>
    </source>
</evidence>
<protein>
    <recommendedName>
        <fullName evidence="3">GntR family transcriptional regulator</fullName>
    </recommendedName>
</protein>
<proteinExistence type="predicted"/>
<dbReference type="Proteomes" id="UP001601976">
    <property type="component" value="Unassembled WGS sequence"/>
</dbReference>
<name>A0ABW6RQX8_9ACTN</name>